<proteinExistence type="predicted"/>
<gene>
    <name evidence="1" type="ORF">IHE45_20G058300</name>
</gene>
<dbReference type="Proteomes" id="UP000827976">
    <property type="component" value="Chromosome 20"/>
</dbReference>
<protein>
    <submittedName>
        <fullName evidence="1">Tetrahydroberberine oxidase protein</fullName>
        <ecNumber evidence="1">1.3.3.8</ecNumber>
    </submittedName>
</protein>
<dbReference type="EMBL" id="CM037030">
    <property type="protein sequence ID" value="KAH7651454.1"/>
    <property type="molecule type" value="Genomic_DNA"/>
</dbReference>
<keyword evidence="1" id="KW-0560">Oxidoreductase</keyword>
<dbReference type="EC" id="1.3.3.8" evidence="1"/>
<keyword evidence="2" id="KW-1185">Reference proteome</keyword>
<evidence type="ECO:0000313" key="1">
    <source>
        <dbReference type="EMBL" id="KAH7651454.1"/>
    </source>
</evidence>
<evidence type="ECO:0000313" key="2">
    <source>
        <dbReference type="Proteomes" id="UP000827976"/>
    </source>
</evidence>
<organism evidence="1 2">
    <name type="scientific">Dioscorea alata</name>
    <name type="common">Purple yam</name>
    <dbReference type="NCBI Taxonomy" id="55571"/>
    <lineage>
        <taxon>Eukaryota</taxon>
        <taxon>Viridiplantae</taxon>
        <taxon>Streptophyta</taxon>
        <taxon>Embryophyta</taxon>
        <taxon>Tracheophyta</taxon>
        <taxon>Spermatophyta</taxon>
        <taxon>Magnoliopsida</taxon>
        <taxon>Liliopsida</taxon>
        <taxon>Dioscoreales</taxon>
        <taxon>Dioscoreaceae</taxon>
        <taxon>Dioscorea</taxon>
    </lineage>
</organism>
<sequence>MAAIFTLVFILFHSLHLVLTEDTTHGGFIQCLEKYSPLPIDLSNLIYLPNTTSYSSQLLSSIQNLRYASATTPKPILIITPNCEFEVQATVYCCKTNNLPLRIRSGGHDYEGLSYHSFTNGPFVLLDLAKLRSVDVDVEEGTAWVQVGATIGDLYYRIGEKTSTYGFPAGVCATLGTGGHFSGGGMGTMVRKYGLSADNILDAVMVDANGWLLDRESMDDDLFWAIRGGGGGNFGIILAWKVKLVPVPPTVTVVSITKRSKKEALDLIHKWQTIAPKLHENIFIEAVIRIVKAAGTGVEANFNTMFLGECSELLHLMGTSFPELGVKAKDCKKMSWVESTLYFAGFTNGEPLETLMDRKLQRKAFVKAKSDFVMRPVKREVWDDVWERFSKIELAFMSMYPYGGRMDEIEEDEIPFPHRKGNLYNIQYVVPWQDGGVETAERNMNWIKNLHDMMGPHVSKNPRTAYVNFRDLDLGRNEDEETCYLDARVWGRKYFKGNFWKLAMVKGVVDPDNFFRSEQSIPPLVHWA</sequence>
<name>A0ACB7TRV8_DIOAL</name>
<accession>A0ACB7TRV8</accession>
<reference evidence="2" key="1">
    <citation type="journal article" date="2022" name="Nat. Commun.">
        <title>Chromosome evolution and the genetic basis of agronomically important traits in greater yam.</title>
        <authorList>
            <person name="Bredeson J.V."/>
            <person name="Lyons J.B."/>
            <person name="Oniyinde I.O."/>
            <person name="Okereke N.R."/>
            <person name="Kolade O."/>
            <person name="Nnabue I."/>
            <person name="Nwadili C.O."/>
            <person name="Hribova E."/>
            <person name="Parker M."/>
            <person name="Nwogha J."/>
            <person name="Shu S."/>
            <person name="Carlson J."/>
            <person name="Kariba R."/>
            <person name="Muthemba S."/>
            <person name="Knop K."/>
            <person name="Barton G.J."/>
            <person name="Sherwood A.V."/>
            <person name="Lopez-Montes A."/>
            <person name="Asiedu R."/>
            <person name="Jamnadass R."/>
            <person name="Muchugi A."/>
            <person name="Goodstein D."/>
            <person name="Egesi C.N."/>
            <person name="Featherston J."/>
            <person name="Asfaw A."/>
            <person name="Simpson G.G."/>
            <person name="Dolezel J."/>
            <person name="Hendre P.S."/>
            <person name="Van Deynze A."/>
            <person name="Kumar P.L."/>
            <person name="Obidiegwu J.E."/>
            <person name="Bhattacharjee R."/>
            <person name="Rokhsar D.S."/>
        </authorList>
    </citation>
    <scope>NUCLEOTIDE SEQUENCE [LARGE SCALE GENOMIC DNA]</scope>
    <source>
        <strain evidence="2">cv. TDa95/00328</strain>
    </source>
</reference>
<comment type="caution">
    <text evidence="1">The sequence shown here is derived from an EMBL/GenBank/DDBJ whole genome shotgun (WGS) entry which is preliminary data.</text>
</comment>